<evidence type="ECO:0000256" key="1">
    <source>
        <dbReference type="ARBA" id="ARBA00004429"/>
    </source>
</evidence>
<keyword evidence="5 8" id="KW-0812">Transmembrane</keyword>
<feature type="transmembrane region" description="Helical" evidence="8">
    <location>
        <begin position="105"/>
        <end position="126"/>
    </location>
</feature>
<evidence type="ECO:0000256" key="7">
    <source>
        <dbReference type="ARBA" id="ARBA00023136"/>
    </source>
</evidence>
<evidence type="ECO:0000256" key="4">
    <source>
        <dbReference type="ARBA" id="ARBA00022519"/>
    </source>
</evidence>
<organism evidence="10">
    <name type="scientific">hydrothermal vent metagenome</name>
    <dbReference type="NCBI Taxonomy" id="652676"/>
    <lineage>
        <taxon>unclassified sequences</taxon>
        <taxon>metagenomes</taxon>
        <taxon>ecological metagenomes</taxon>
    </lineage>
</organism>
<comment type="subcellular location">
    <subcellularLocation>
        <location evidence="1">Cell inner membrane</location>
        <topology evidence="1">Multi-pass membrane protein</topology>
    </subcellularLocation>
</comment>
<evidence type="ECO:0000256" key="5">
    <source>
        <dbReference type="ARBA" id="ARBA00022692"/>
    </source>
</evidence>
<dbReference type="GO" id="GO:0005886">
    <property type="term" value="C:plasma membrane"/>
    <property type="evidence" value="ECO:0007669"/>
    <property type="project" value="UniProtKB-SubCell"/>
</dbReference>
<name>A0A160TSD7_9ZZZZ</name>
<dbReference type="InterPro" id="IPR007387">
    <property type="entry name" value="TRAP_DctQ"/>
</dbReference>
<feature type="domain" description="Tripartite ATP-independent periplasmic transporters DctQ component" evidence="9">
    <location>
        <begin position="39"/>
        <end position="168"/>
    </location>
</feature>
<keyword evidence="4" id="KW-0997">Cell inner membrane</keyword>
<keyword evidence="3" id="KW-1003">Cell membrane</keyword>
<dbReference type="GO" id="GO:0015740">
    <property type="term" value="P:C4-dicarboxylate transport"/>
    <property type="evidence" value="ECO:0007669"/>
    <property type="project" value="TreeGrafter"/>
</dbReference>
<keyword evidence="2" id="KW-0813">Transport</keyword>
<feature type="transmembrane region" description="Helical" evidence="8">
    <location>
        <begin position="146"/>
        <end position="166"/>
    </location>
</feature>
<evidence type="ECO:0000313" key="10">
    <source>
        <dbReference type="EMBL" id="CUS51950.1"/>
    </source>
</evidence>
<accession>A0A160TSD7</accession>
<proteinExistence type="predicted"/>
<evidence type="ECO:0000256" key="3">
    <source>
        <dbReference type="ARBA" id="ARBA00022475"/>
    </source>
</evidence>
<dbReference type="Pfam" id="PF04290">
    <property type="entry name" value="DctQ"/>
    <property type="match status" value="1"/>
</dbReference>
<keyword evidence="7 8" id="KW-0472">Membrane</keyword>
<evidence type="ECO:0000256" key="6">
    <source>
        <dbReference type="ARBA" id="ARBA00022989"/>
    </source>
</evidence>
<evidence type="ECO:0000259" key="9">
    <source>
        <dbReference type="Pfam" id="PF04290"/>
    </source>
</evidence>
<dbReference type="GO" id="GO:0022857">
    <property type="term" value="F:transmembrane transporter activity"/>
    <property type="evidence" value="ECO:0007669"/>
    <property type="project" value="TreeGrafter"/>
</dbReference>
<evidence type="ECO:0000256" key="8">
    <source>
        <dbReference type="SAM" id="Phobius"/>
    </source>
</evidence>
<dbReference type="AlphaFoldDB" id="A0A160TSD7"/>
<reference evidence="10" key="1">
    <citation type="submission" date="2015-10" db="EMBL/GenBank/DDBJ databases">
        <authorList>
            <person name="Gilbert D.G."/>
        </authorList>
    </citation>
    <scope>NUCLEOTIDE SEQUENCE</scope>
</reference>
<keyword evidence="6 8" id="KW-1133">Transmembrane helix</keyword>
<protein>
    <recommendedName>
        <fullName evidence="9">Tripartite ATP-independent periplasmic transporters DctQ component domain-containing protein</fullName>
    </recommendedName>
</protein>
<dbReference type="PANTHER" id="PTHR35011:SF10">
    <property type="entry name" value="TRAP TRANSPORTER SMALL PERMEASE PROTEIN"/>
    <property type="match status" value="1"/>
</dbReference>
<sequence>MSHRVNDPATVDHSIPSSDSASPWLKFGDGASSIVLFALMGMTCIDVIGRYFFNSPLDGATELTQLMMGLIVFAILPTVCYREEHVSVDLLDLWMPDNWINIRQIILNLLMAIMMIFVAWRVWISANFMVDYGDATEFLAIPYAPITYFIAGMSGVASIAFLLNTLRYMRSKGPMSPERSTTAI</sequence>
<dbReference type="InterPro" id="IPR055348">
    <property type="entry name" value="DctQ"/>
</dbReference>
<evidence type="ECO:0000256" key="2">
    <source>
        <dbReference type="ARBA" id="ARBA00022448"/>
    </source>
</evidence>
<gene>
    <name evidence="10" type="ORF">MGWOODY_XGa280</name>
</gene>
<feature type="transmembrane region" description="Helical" evidence="8">
    <location>
        <begin position="34"/>
        <end position="53"/>
    </location>
</feature>
<dbReference type="PANTHER" id="PTHR35011">
    <property type="entry name" value="2,3-DIKETO-L-GULONATE TRAP TRANSPORTER SMALL PERMEASE PROTEIN YIAM"/>
    <property type="match status" value="1"/>
</dbReference>
<dbReference type="EMBL" id="CZRL01000073">
    <property type="protein sequence ID" value="CUS51950.1"/>
    <property type="molecule type" value="Genomic_DNA"/>
</dbReference>
<feature type="transmembrane region" description="Helical" evidence="8">
    <location>
        <begin position="65"/>
        <end position="84"/>
    </location>
</feature>